<keyword evidence="1" id="KW-1133">Transmembrane helix</keyword>
<feature type="transmembrane region" description="Helical" evidence="1">
    <location>
        <begin position="15"/>
        <end position="39"/>
    </location>
</feature>
<feature type="transmembrane region" description="Helical" evidence="1">
    <location>
        <begin position="94"/>
        <end position="113"/>
    </location>
</feature>
<comment type="caution">
    <text evidence="2">The sequence shown here is derived from an EMBL/GenBank/DDBJ whole genome shotgun (WGS) entry which is preliminary data.</text>
</comment>
<sequence>MSHSTKCPINYLKMVSIMFIAFFVTMIITCIIVFAIIYFPYKKVADLLGNFIHLRTMFAGVFFVIAGLIAISISDTATNDMVVFLPDSRVVGKVAIGFGVICIVASFFINHLFGSEEMNQSKTQ</sequence>
<proteinExistence type="predicted"/>
<name>A0A632P8Y5_SALEN</name>
<feature type="transmembrane region" description="Helical" evidence="1">
    <location>
        <begin position="51"/>
        <end position="74"/>
    </location>
</feature>
<evidence type="ECO:0000256" key="1">
    <source>
        <dbReference type="SAM" id="Phobius"/>
    </source>
</evidence>
<dbReference type="EMBL" id="AAMFWR010000026">
    <property type="protein sequence ID" value="EDG9550868.1"/>
    <property type="molecule type" value="Genomic_DNA"/>
</dbReference>
<keyword evidence="1" id="KW-0472">Membrane</keyword>
<accession>A0A632P8Y5</accession>
<keyword evidence="1" id="KW-0812">Transmembrane</keyword>
<protein>
    <submittedName>
        <fullName evidence="2">Uncharacterized protein</fullName>
    </submittedName>
</protein>
<evidence type="ECO:0000313" key="2">
    <source>
        <dbReference type="EMBL" id="EDG9550868.1"/>
    </source>
</evidence>
<gene>
    <name evidence="2" type="ORF">CAD70_21425</name>
</gene>
<dbReference type="AlphaFoldDB" id="A0A632P8Y5"/>
<reference evidence="2" key="1">
    <citation type="submission" date="2018-07" db="EMBL/GenBank/DDBJ databases">
        <authorList>
            <consortium name="PulseNet: The National Subtyping Network for Foodborne Disease Surveillance"/>
            <person name="Tarr C.L."/>
            <person name="Trees E."/>
            <person name="Katz L.S."/>
            <person name="Carleton-Romer H.A."/>
            <person name="Stroika S."/>
            <person name="Kucerova Z."/>
            <person name="Roache K.F."/>
            <person name="Sabol A.L."/>
            <person name="Besser J."/>
            <person name="Gerner-Smidt P."/>
        </authorList>
    </citation>
    <scope>NUCLEOTIDE SEQUENCE</scope>
    <source>
        <strain evidence="2">PNUSAS011132</strain>
    </source>
</reference>
<organism evidence="2">
    <name type="scientific">Salmonella enteritidis</name>
    <dbReference type="NCBI Taxonomy" id="149539"/>
    <lineage>
        <taxon>Bacteria</taxon>
        <taxon>Pseudomonadati</taxon>
        <taxon>Pseudomonadota</taxon>
        <taxon>Gammaproteobacteria</taxon>
        <taxon>Enterobacterales</taxon>
        <taxon>Enterobacteriaceae</taxon>
        <taxon>Salmonella</taxon>
    </lineage>
</organism>